<feature type="transmembrane region" description="Helical" evidence="1">
    <location>
        <begin position="47"/>
        <end position="65"/>
    </location>
</feature>
<protein>
    <submittedName>
        <fullName evidence="2">Uncharacterized protein</fullName>
    </submittedName>
</protein>
<sequence>MKKSYSTRAKLHLYFFKSTLEIALVCQLAGTLFLYLSTLLVDKTNTSTSPVLFFIPFGLFLDLIYKEIARKENYYFYYNQGISKVELWLVAICSWLTLLIIINLTIKLCVNVWKWIV</sequence>
<keyword evidence="3" id="KW-1185">Reference proteome</keyword>
<feature type="transmembrane region" description="Helical" evidence="1">
    <location>
        <begin position="20"/>
        <end position="41"/>
    </location>
</feature>
<proteinExistence type="predicted"/>
<gene>
    <name evidence="2" type="ORF">HMPREF1536_01780</name>
</gene>
<dbReference type="Proteomes" id="UP000033035">
    <property type="component" value="Unassembled WGS sequence"/>
</dbReference>
<keyword evidence="1" id="KW-0472">Membrane</keyword>
<reference evidence="2 3" key="1">
    <citation type="submission" date="2013-04" db="EMBL/GenBank/DDBJ databases">
        <title>The Genome Sequence of Parabacteroides gordonii DSM 23371.</title>
        <authorList>
            <consortium name="The Broad Institute Genomics Platform"/>
            <person name="Earl A."/>
            <person name="Ward D."/>
            <person name="Feldgarden M."/>
            <person name="Gevers D."/>
            <person name="Martens E."/>
            <person name="Sakamoto M."/>
            <person name="Benno Y."/>
            <person name="Suzuki N."/>
            <person name="Matsunaga N."/>
            <person name="Koshihara K."/>
            <person name="Seki M."/>
            <person name="Komiya H."/>
            <person name="Walker B."/>
            <person name="Young S."/>
            <person name="Zeng Q."/>
            <person name="Gargeya S."/>
            <person name="Fitzgerald M."/>
            <person name="Haas B."/>
            <person name="Abouelleil A."/>
            <person name="Allen A.W."/>
            <person name="Alvarado L."/>
            <person name="Arachchi H.M."/>
            <person name="Berlin A.M."/>
            <person name="Chapman S.B."/>
            <person name="Gainer-Dewar J."/>
            <person name="Goldberg J."/>
            <person name="Griggs A."/>
            <person name="Gujja S."/>
            <person name="Hansen M."/>
            <person name="Howarth C."/>
            <person name="Imamovic A."/>
            <person name="Ireland A."/>
            <person name="Larimer J."/>
            <person name="McCowan C."/>
            <person name="Murphy C."/>
            <person name="Pearson M."/>
            <person name="Poon T.W."/>
            <person name="Priest M."/>
            <person name="Roberts A."/>
            <person name="Saif S."/>
            <person name="Shea T."/>
            <person name="Sisk P."/>
            <person name="Sykes S."/>
            <person name="Wortman J."/>
            <person name="Nusbaum C."/>
            <person name="Birren B."/>
        </authorList>
    </citation>
    <scope>NUCLEOTIDE SEQUENCE [LARGE SCALE GENOMIC DNA]</scope>
    <source>
        <strain evidence="2 3">MS-1</strain>
    </source>
</reference>
<dbReference type="HOGENOM" id="CLU_2059097_0_0_10"/>
<evidence type="ECO:0000313" key="3">
    <source>
        <dbReference type="Proteomes" id="UP000033035"/>
    </source>
</evidence>
<dbReference type="PATRIC" id="fig|1203610.3.peg.1827"/>
<evidence type="ECO:0000313" key="2">
    <source>
        <dbReference type="EMBL" id="KKB57971.1"/>
    </source>
</evidence>
<organism evidence="2 3">
    <name type="scientific">Parabacteroides gordonii MS-1 = DSM 23371</name>
    <dbReference type="NCBI Taxonomy" id="1203610"/>
    <lineage>
        <taxon>Bacteria</taxon>
        <taxon>Pseudomonadati</taxon>
        <taxon>Bacteroidota</taxon>
        <taxon>Bacteroidia</taxon>
        <taxon>Bacteroidales</taxon>
        <taxon>Tannerellaceae</taxon>
        <taxon>Parabacteroides</taxon>
    </lineage>
</organism>
<dbReference type="EMBL" id="AQHW01000011">
    <property type="protein sequence ID" value="KKB57971.1"/>
    <property type="molecule type" value="Genomic_DNA"/>
</dbReference>
<keyword evidence="1" id="KW-1133">Transmembrane helix</keyword>
<name>A0A0F5JJH1_9BACT</name>
<feature type="transmembrane region" description="Helical" evidence="1">
    <location>
        <begin position="85"/>
        <end position="106"/>
    </location>
</feature>
<dbReference type="AlphaFoldDB" id="A0A0F5JJH1"/>
<accession>A0A0F5JJH1</accession>
<dbReference type="STRING" id="1203610.HMPREF1536_01780"/>
<keyword evidence="1" id="KW-0812">Transmembrane</keyword>
<comment type="caution">
    <text evidence="2">The sequence shown here is derived from an EMBL/GenBank/DDBJ whole genome shotgun (WGS) entry which is preliminary data.</text>
</comment>
<evidence type="ECO:0000256" key="1">
    <source>
        <dbReference type="SAM" id="Phobius"/>
    </source>
</evidence>